<reference evidence="1" key="1">
    <citation type="submission" date="2021-04" db="EMBL/GenBank/DDBJ databases">
        <title>Genome sequence of Woronichinia naegeliana from Washington state freshwater lake bloom.</title>
        <authorList>
            <person name="Dreher T.W."/>
        </authorList>
    </citation>
    <scope>NUCLEOTIDE SEQUENCE</scope>
    <source>
        <strain evidence="1">WA131</strain>
    </source>
</reference>
<dbReference type="KEGG" id="wna:KA717_25995"/>
<sequence length="140" mass="15924">MPFSRPDRNFYKPYTNPVLQTADLTKPMLTSDDHYSLPRHIPQSSLSQIRGDVNETIRAHATSAKVSQDQLLNPYSLEDNLTLCPTLNFYQSSSQPLNETAQLHLQNIRQNLERRIESAKEAGNESLVRVLELECQSLAL</sequence>
<dbReference type="AlphaFoldDB" id="A0A977KUQ7"/>
<protein>
    <submittedName>
        <fullName evidence="1">Uncharacterized protein</fullName>
    </submittedName>
</protein>
<organism evidence="1">
    <name type="scientific">Woronichinia naegeliana WA131</name>
    <dbReference type="NCBI Taxonomy" id="2824559"/>
    <lineage>
        <taxon>Bacteria</taxon>
        <taxon>Bacillati</taxon>
        <taxon>Cyanobacteriota</taxon>
        <taxon>Cyanophyceae</taxon>
        <taxon>Synechococcales</taxon>
        <taxon>Coelosphaeriaceae</taxon>
        <taxon>Woronichinia</taxon>
    </lineage>
</organism>
<gene>
    <name evidence="1" type="ORF">KA717_25995</name>
</gene>
<evidence type="ECO:0000313" key="1">
    <source>
        <dbReference type="EMBL" id="UXE59301.1"/>
    </source>
</evidence>
<name>A0A977KUQ7_9CYAN</name>
<accession>A0A977KUQ7</accession>
<proteinExistence type="predicted"/>
<dbReference type="EMBL" id="CP073041">
    <property type="protein sequence ID" value="UXE59301.1"/>
    <property type="molecule type" value="Genomic_DNA"/>
</dbReference>
<dbReference type="Proteomes" id="UP001065613">
    <property type="component" value="Chromosome"/>
</dbReference>